<evidence type="ECO:0000313" key="3">
    <source>
        <dbReference type="Proteomes" id="UP000838324"/>
    </source>
</evidence>
<protein>
    <recommendedName>
        <fullName evidence="4">DUF4367 domain-containing protein</fullName>
    </recommendedName>
</protein>
<keyword evidence="1" id="KW-0812">Transmembrane</keyword>
<dbReference type="RefSeq" id="WP_236336704.1">
    <property type="nucleotide sequence ID" value="NZ_CAKMMG010000010.1"/>
</dbReference>
<gene>
    <name evidence="2" type="ORF">PAECIP111892_04832</name>
</gene>
<organism evidence="2 3">
    <name type="scientific">Paenibacillus auburnensis</name>
    <dbReference type="NCBI Taxonomy" id="2905649"/>
    <lineage>
        <taxon>Bacteria</taxon>
        <taxon>Bacillati</taxon>
        <taxon>Bacillota</taxon>
        <taxon>Bacilli</taxon>
        <taxon>Bacillales</taxon>
        <taxon>Paenibacillaceae</taxon>
        <taxon>Paenibacillus</taxon>
    </lineage>
</organism>
<evidence type="ECO:0008006" key="4">
    <source>
        <dbReference type="Google" id="ProtNLM"/>
    </source>
</evidence>
<evidence type="ECO:0000313" key="2">
    <source>
        <dbReference type="EMBL" id="CAH1220416.1"/>
    </source>
</evidence>
<proteinExistence type="predicted"/>
<evidence type="ECO:0000256" key="1">
    <source>
        <dbReference type="SAM" id="Phobius"/>
    </source>
</evidence>
<dbReference type="Proteomes" id="UP000838324">
    <property type="component" value="Unassembled WGS sequence"/>
</dbReference>
<comment type="caution">
    <text evidence="2">The sequence shown here is derived from an EMBL/GenBank/DDBJ whole genome shotgun (WGS) entry which is preliminary data.</text>
</comment>
<reference evidence="2" key="1">
    <citation type="submission" date="2022-01" db="EMBL/GenBank/DDBJ databases">
        <authorList>
            <person name="Criscuolo A."/>
        </authorList>
    </citation>
    <scope>NUCLEOTIDE SEQUENCE</scope>
    <source>
        <strain evidence="2">CIP111892</strain>
    </source>
</reference>
<dbReference type="EMBL" id="CAKMMG010000010">
    <property type="protein sequence ID" value="CAH1220416.1"/>
    <property type="molecule type" value="Genomic_DNA"/>
</dbReference>
<keyword evidence="3" id="KW-1185">Reference proteome</keyword>
<feature type="transmembrane region" description="Helical" evidence="1">
    <location>
        <begin position="52"/>
        <end position="70"/>
    </location>
</feature>
<keyword evidence="1" id="KW-0472">Membrane</keyword>
<keyword evidence="1" id="KW-1133">Transmembrane helix</keyword>
<sequence length="326" mass="36040">MSIEKRLAEEFERDSRMCPSDLDVRITAEYRQQVMQQGGKSLMFKKSKMPKFVLVTLILILVCGFGYAGGRQLFSDHGKLSISNRTEQQLEFKQEDVAKIRGSLQQVKAQLSPGESAVVYLRDYDLEVEGTPVVFGITNPLLIPLEAWKTALQQQGVQEKLPDTLLGSYNLAEGMETSPFQATLGKDAYAILDELKAEGKTSGSEMLWRKTGATDDIVATYTSVYRNAAGDTLYLTWQIAGSDSNPVIFQLSPPGITSEDAQIGGITAHYLKNDQSLFGQSPVHQDVTWLSQTGDKAVAYHVQTDSVSMTKEQLVEAAKSLLQQQE</sequence>
<accession>A0ABN8H126</accession>
<name>A0ABN8H126_9BACL</name>